<dbReference type="InterPro" id="IPR029071">
    <property type="entry name" value="Ubiquitin-like_domsf"/>
</dbReference>
<keyword evidence="3" id="KW-1185">Reference proteome</keyword>
<evidence type="ECO:0000313" key="3">
    <source>
        <dbReference type="Proteomes" id="UP001314170"/>
    </source>
</evidence>
<dbReference type="PANTHER" id="PTHR10621:SF61">
    <property type="entry name" value="UBIQUITIN FAMILY PROTEIN"/>
    <property type="match status" value="1"/>
</dbReference>
<dbReference type="CDD" id="cd17039">
    <property type="entry name" value="Ubl_ubiquitin_like"/>
    <property type="match status" value="1"/>
</dbReference>
<gene>
    <name evidence="2" type="ORF">DCAF_LOCUS23631</name>
</gene>
<accession>A0AAV1SKV8</accession>
<dbReference type="InterPro" id="IPR000626">
    <property type="entry name" value="Ubiquitin-like_dom"/>
</dbReference>
<dbReference type="Pfam" id="PF14560">
    <property type="entry name" value="Ubiquitin_2"/>
    <property type="match status" value="1"/>
</dbReference>
<comment type="caution">
    <text evidence="2">The sequence shown here is derived from an EMBL/GenBank/DDBJ whole genome shotgun (WGS) entry which is preliminary data.</text>
</comment>
<evidence type="ECO:0000259" key="1">
    <source>
        <dbReference type="PROSITE" id="PS50053"/>
    </source>
</evidence>
<dbReference type="GO" id="GO:0043161">
    <property type="term" value="P:proteasome-mediated ubiquitin-dependent protein catabolic process"/>
    <property type="evidence" value="ECO:0007669"/>
    <property type="project" value="TreeGrafter"/>
</dbReference>
<organism evidence="2 3">
    <name type="scientific">Dovyalis caffra</name>
    <dbReference type="NCBI Taxonomy" id="77055"/>
    <lineage>
        <taxon>Eukaryota</taxon>
        <taxon>Viridiplantae</taxon>
        <taxon>Streptophyta</taxon>
        <taxon>Embryophyta</taxon>
        <taxon>Tracheophyta</taxon>
        <taxon>Spermatophyta</taxon>
        <taxon>Magnoliopsida</taxon>
        <taxon>eudicotyledons</taxon>
        <taxon>Gunneridae</taxon>
        <taxon>Pentapetalae</taxon>
        <taxon>rosids</taxon>
        <taxon>fabids</taxon>
        <taxon>Malpighiales</taxon>
        <taxon>Salicaceae</taxon>
        <taxon>Flacourtieae</taxon>
        <taxon>Dovyalis</taxon>
    </lineage>
</organism>
<name>A0AAV1SKV8_9ROSI</name>
<dbReference type="PANTHER" id="PTHR10621">
    <property type="entry name" value="UV EXCISION REPAIR PROTEIN RAD23"/>
    <property type="match status" value="1"/>
</dbReference>
<dbReference type="Gene3D" id="3.10.20.90">
    <property type="entry name" value="Phosphatidylinositol 3-kinase Catalytic Subunit, Chain A, domain 1"/>
    <property type="match status" value="1"/>
</dbReference>
<dbReference type="PROSITE" id="PS50053">
    <property type="entry name" value="UBIQUITIN_2"/>
    <property type="match status" value="1"/>
</dbReference>
<dbReference type="SUPFAM" id="SSF54236">
    <property type="entry name" value="Ubiquitin-like"/>
    <property type="match status" value="2"/>
</dbReference>
<reference evidence="2 3" key="1">
    <citation type="submission" date="2024-01" db="EMBL/GenBank/DDBJ databases">
        <authorList>
            <person name="Waweru B."/>
        </authorList>
    </citation>
    <scope>NUCLEOTIDE SEQUENCE [LARGE SCALE GENOMIC DNA]</scope>
</reference>
<dbReference type="GO" id="GO:0031593">
    <property type="term" value="F:polyubiquitin modification-dependent protein binding"/>
    <property type="evidence" value="ECO:0007669"/>
    <property type="project" value="TreeGrafter"/>
</dbReference>
<protein>
    <recommendedName>
        <fullName evidence="1">Ubiquitin-like domain-containing protein</fullName>
    </recommendedName>
</protein>
<dbReference type="GO" id="GO:0005654">
    <property type="term" value="C:nucleoplasm"/>
    <property type="evidence" value="ECO:0007669"/>
    <property type="project" value="TreeGrafter"/>
</dbReference>
<sequence length="149" mass="17011">MEVKVIIDGTRIPVGLPNDATVKDLKEAVHDVFNFYAVKNIELHFNGVVLENDTKLETYQVVNGSEISLRLLYTVGIVGKNPNGQYKRYEVRAHLNNTVGELKQKLHVDHGLDITNMRFQMKPTSYLDDRTFLWANEITDSSDIYIAED</sequence>
<evidence type="ECO:0000313" key="2">
    <source>
        <dbReference type="EMBL" id="CAK7350995.1"/>
    </source>
</evidence>
<dbReference type="EMBL" id="CAWUPB010001184">
    <property type="protein sequence ID" value="CAK7350995.1"/>
    <property type="molecule type" value="Genomic_DNA"/>
</dbReference>
<dbReference type="GO" id="GO:0005829">
    <property type="term" value="C:cytosol"/>
    <property type="evidence" value="ECO:0007669"/>
    <property type="project" value="TreeGrafter"/>
</dbReference>
<proteinExistence type="predicted"/>
<dbReference type="Pfam" id="PF00240">
    <property type="entry name" value="ubiquitin"/>
    <property type="match status" value="1"/>
</dbReference>
<dbReference type="AlphaFoldDB" id="A0AAV1SKV8"/>
<dbReference type="Proteomes" id="UP001314170">
    <property type="component" value="Unassembled WGS sequence"/>
</dbReference>
<dbReference type="GO" id="GO:0043130">
    <property type="term" value="F:ubiquitin binding"/>
    <property type="evidence" value="ECO:0007669"/>
    <property type="project" value="TreeGrafter"/>
</dbReference>
<dbReference type="GO" id="GO:0070628">
    <property type="term" value="F:proteasome binding"/>
    <property type="evidence" value="ECO:0007669"/>
    <property type="project" value="TreeGrafter"/>
</dbReference>
<feature type="domain" description="Ubiquitin-like" evidence="1">
    <location>
        <begin position="1"/>
        <end position="76"/>
    </location>
</feature>